<dbReference type="InterPro" id="IPR011333">
    <property type="entry name" value="SKP1/BTB/POZ_sf"/>
</dbReference>
<dbReference type="GeneID" id="94827655"/>
<comment type="caution">
    <text evidence="2">The sequence shown here is derived from an EMBL/GenBank/DDBJ whole genome shotgun (WGS) entry which is preliminary data.</text>
</comment>
<evidence type="ECO:0000313" key="2">
    <source>
        <dbReference type="EMBL" id="OHT04762.1"/>
    </source>
</evidence>
<dbReference type="RefSeq" id="XP_068357898.1">
    <property type="nucleotide sequence ID" value="XM_068492951.1"/>
</dbReference>
<accession>A0A1J4K1C6</accession>
<protein>
    <recommendedName>
        <fullName evidence="4">BACK domain-containing protein</fullName>
    </recommendedName>
</protein>
<dbReference type="AlphaFoldDB" id="A0A1J4K1C6"/>
<dbReference type="Gene3D" id="3.30.710.10">
    <property type="entry name" value="Potassium Channel Kv1.1, Chain A"/>
    <property type="match status" value="1"/>
</dbReference>
<gene>
    <name evidence="2" type="ORF">TRFO_06205</name>
</gene>
<dbReference type="SUPFAM" id="SSF54695">
    <property type="entry name" value="POZ domain"/>
    <property type="match status" value="1"/>
</dbReference>
<dbReference type="EMBL" id="MLAK01000782">
    <property type="protein sequence ID" value="OHT04762.1"/>
    <property type="molecule type" value="Genomic_DNA"/>
</dbReference>
<reference evidence="2" key="1">
    <citation type="submission" date="2016-10" db="EMBL/GenBank/DDBJ databases">
        <authorList>
            <person name="Benchimol M."/>
            <person name="Almeida L.G."/>
            <person name="Vasconcelos A.T."/>
            <person name="Perreira-Neves A."/>
            <person name="Rosa I.A."/>
            <person name="Tasca T."/>
            <person name="Bogo M.R."/>
            <person name="de Souza W."/>
        </authorList>
    </citation>
    <scope>NUCLEOTIDE SEQUENCE [LARGE SCALE GENOMIC DNA]</scope>
    <source>
        <strain evidence="2">K</strain>
    </source>
</reference>
<keyword evidence="3" id="KW-1185">Reference proteome</keyword>
<dbReference type="OrthoDB" id="45365at2759"/>
<sequence length="547" mass="63839">MSRFQFQYYTDFIFRIDNKIYRCNTSSITSVSPVICAKVNESNLFEYTFTTLKDPNGYFSLFINLLDGVEIDISFKNAPFLYEVANILQIQPLVQATLPYMKSITINQSNVFSLLELFATQNLNSTFITNFIIENWNIFERSEELYALSVSSLECIFSNPNFNPSSETALFDMIYRLSEKDQKYSVLFQFCDMSQLDHIQVSKLIDIISLDSIPPATIESLESRFVQITDQADYSEEEEEELPRNDKPIEKVNFAQIQQQQQQQIQQQQQQIQQMQQQQYLQQQQQQYLQQQQQQFLLQQQQQQQMYQQKSNVVTSHPSVSQPATNNNNYSKSNVYVVDNESPITVVHDDFAVGILNEGPKSFKYYESYDEDEIFSGCINYIKTKRPDNWSHYILTSCGGDKVGLLSHLFDYEEDPFQFHWDNFSTKGIRMENAWITLQFPYHKIMITDYTLGVNVQVYGSQPKSWKLEGSNDMKSWEQIAFEKNSKAYSALNASNNSRLCTFRAKVKKAFSCFRFVFTDNYAKPTAKNANEIRLTTIEFYGTIYPQ</sequence>
<organism evidence="2 3">
    <name type="scientific">Tritrichomonas foetus</name>
    <dbReference type="NCBI Taxonomy" id="1144522"/>
    <lineage>
        <taxon>Eukaryota</taxon>
        <taxon>Metamonada</taxon>
        <taxon>Parabasalia</taxon>
        <taxon>Tritrichomonadida</taxon>
        <taxon>Tritrichomonadidae</taxon>
        <taxon>Tritrichomonas</taxon>
    </lineage>
</organism>
<proteinExistence type="predicted"/>
<feature type="coiled-coil region" evidence="1">
    <location>
        <begin position="258"/>
        <end position="285"/>
    </location>
</feature>
<keyword evidence="1" id="KW-0175">Coiled coil</keyword>
<evidence type="ECO:0008006" key="4">
    <source>
        <dbReference type="Google" id="ProtNLM"/>
    </source>
</evidence>
<evidence type="ECO:0000256" key="1">
    <source>
        <dbReference type="SAM" id="Coils"/>
    </source>
</evidence>
<evidence type="ECO:0000313" key="3">
    <source>
        <dbReference type="Proteomes" id="UP000179807"/>
    </source>
</evidence>
<dbReference type="VEuPathDB" id="TrichDB:TRFO_06205"/>
<name>A0A1J4K1C6_9EUKA</name>
<dbReference type="Proteomes" id="UP000179807">
    <property type="component" value="Unassembled WGS sequence"/>
</dbReference>